<dbReference type="Proteomes" id="UP001201844">
    <property type="component" value="Unassembled WGS sequence"/>
</dbReference>
<dbReference type="EMBL" id="JAKVIN010000011">
    <property type="protein sequence ID" value="MCJ8151786.1"/>
    <property type="molecule type" value="Genomic_DNA"/>
</dbReference>
<keyword evidence="3" id="KW-1185">Reference proteome</keyword>
<geneLocation type="plasmid" evidence="2">
    <name>unnamed</name>
</geneLocation>
<evidence type="ECO:0000313" key="2">
    <source>
        <dbReference type="EMBL" id="MCJ8151786.1"/>
    </source>
</evidence>
<name>A0ABT0CT47_9HYPH</name>
<dbReference type="InterPro" id="IPR043998">
    <property type="entry name" value="Put_Metallopep"/>
</dbReference>
<dbReference type="Pfam" id="PF18894">
    <property type="entry name" value="PhageMetallopep"/>
    <property type="match status" value="1"/>
</dbReference>
<accession>A0ABT0CT47</accession>
<dbReference type="RefSeq" id="WP_241605299.1">
    <property type="nucleotide sequence ID" value="NZ_JAKVIN010000011.1"/>
</dbReference>
<keyword evidence="2" id="KW-0614">Plasmid</keyword>
<protein>
    <recommendedName>
        <fullName evidence="1">Putative phage metallopeptidase domain-containing protein</fullName>
    </recommendedName>
</protein>
<evidence type="ECO:0000259" key="1">
    <source>
        <dbReference type="Pfam" id="PF18894"/>
    </source>
</evidence>
<comment type="caution">
    <text evidence="2">The sequence shown here is derived from an EMBL/GenBank/DDBJ whole genome shotgun (WGS) entry which is preliminary data.</text>
</comment>
<gene>
    <name evidence="2" type="ORF">MKI86_21840</name>
</gene>
<reference evidence="2 3" key="1">
    <citation type="submission" date="2022-02" db="EMBL/GenBank/DDBJ databases">
        <title>Shinella B3.7 sp. nov., isolated from Sediment (Zhairuo Island).</title>
        <authorList>
            <person name="Chen G."/>
        </authorList>
    </citation>
    <scope>NUCLEOTIDE SEQUENCE [LARGE SCALE GENOMIC DNA]</scope>
    <source>
        <strain evidence="2 3">B3.7</strain>
        <plasmid evidence="2">unnamed</plasmid>
    </source>
</reference>
<evidence type="ECO:0000313" key="3">
    <source>
        <dbReference type="Proteomes" id="UP001201844"/>
    </source>
</evidence>
<sequence length="183" mass="19962">MPEWVQARFLDKASPVANPEPAHLADAQIGYLWAAVKNKRKGKRVIGQCETGTPQGAMSTWAKARVEQQITDRFGSLPDFIITLDANYCAACGVAEFMALVEHELYHAAQDVDSFGAPKFNSQTGRPVFTIRWHDVGQFIGAVRRYGADAAGVHELVGAASRPPEIARAHIEHAAHAIFASPR</sequence>
<proteinExistence type="predicted"/>
<organism evidence="2 3">
    <name type="scientific">Shinella sedimenti</name>
    <dbReference type="NCBI Taxonomy" id="2919913"/>
    <lineage>
        <taxon>Bacteria</taxon>
        <taxon>Pseudomonadati</taxon>
        <taxon>Pseudomonadota</taxon>
        <taxon>Alphaproteobacteria</taxon>
        <taxon>Hyphomicrobiales</taxon>
        <taxon>Rhizobiaceae</taxon>
        <taxon>Shinella</taxon>
    </lineage>
</organism>
<feature type="domain" description="Putative phage metallopeptidase" evidence="1">
    <location>
        <begin position="3"/>
        <end position="160"/>
    </location>
</feature>